<dbReference type="EMBL" id="MCGE01000006">
    <property type="protein sequence ID" value="ORZ20712.1"/>
    <property type="molecule type" value="Genomic_DNA"/>
</dbReference>
<proteinExistence type="predicted"/>
<dbReference type="InterPro" id="IPR029044">
    <property type="entry name" value="Nucleotide-diphossugar_trans"/>
</dbReference>
<dbReference type="SUPFAM" id="SSF53448">
    <property type="entry name" value="Nucleotide-diphospho-sugar transferases"/>
    <property type="match status" value="1"/>
</dbReference>
<accession>A0A1X2IR15</accession>
<sequence>MGECAWVTTITGDAGYIKGIITLNYVLRHVVKSIYPLLVLHTSDISPRIVDLLETIGCRIQKVQAIRPAGHITYSQKRFRDTWTKLTAWDQEDTYDRLVLLDADMLPLRNMDALMTMSFPQPYWVAACPACTCNPQQMKNYPCDWVPNRCAYTYAETMVEKDDGYSSSHSHEADRTSTQKNRHLDYFNSGLVVLNPRHDVFQQMLKRLHDTTATELSKYTFPDQDFLNKEFEKKWTVLPYHYNALKPMVVGHPSLWNINEIHNIHYILAKPWNVDWSDTSKENPKYYPLYQLWRDSYHNALTYYNITLDMGSLIEPA</sequence>
<organism evidence="1 2">
    <name type="scientific">Absidia repens</name>
    <dbReference type="NCBI Taxonomy" id="90262"/>
    <lineage>
        <taxon>Eukaryota</taxon>
        <taxon>Fungi</taxon>
        <taxon>Fungi incertae sedis</taxon>
        <taxon>Mucoromycota</taxon>
        <taxon>Mucoromycotina</taxon>
        <taxon>Mucoromycetes</taxon>
        <taxon>Mucorales</taxon>
        <taxon>Cunninghamellaceae</taxon>
        <taxon>Absidia</taxon>
    </lineage>
</organism>
<keyword evidence="2" id="KW-1185">Reference proteome</keyword>
<dbReference type="Gene3D" id="3.90.550.10">
    <property type="entry name" value="Spore Coat Polysaccharide Biosynthesis Protein SpsA, Chain A"/>
    <property type="match status" value="1"/>
</dbReference>
<dbReference type="InterPro" id="IPR002495">
    <property type="entry name" value="Glyco_trans_8"/>
</dbReference>
<gene>
    <name evidence="1" type="ORF">BCR42DRAFT_448986</name>
</gene>
<dbReference type="Pfam" id="PF01501">
    <property type="entry name" value="Glyco_transf_8"/>
    <property type="match status" value="1"/>
</dbReference>
<dbReference type="InterPro" id="IPR050587">
    <property type="entry name" value="GNT1/Glycosyltrans_8"/>
</dbReference>
<dbReference type="PANTHER" id="PTHR11183">
    <property type="entry name" value="GLYCOGENIN SUBFAMILY MEMBER"/>
    <property type="match status" value="1"/>
</dbReference>
<evidence type="ECO:0000313" key="1">
    <source>
        <dbReference type="EMBL" id="ORZ20712.1"/>
    </source>
</evidence>
<name>A0A1X2IR15_9FUNG</name>
<dbReference type="GO" id="GO:0016757">
    <property type="term" value="F:glycosyltransferase activity"/>
    <property type="evidence" value="ECO:0007669"/>
    <property type="project" value="InterPro"/>
</dbReference>
<keyword evidence="1" id="KW-0808">Transferase</keyword>
<dbReference type="STRING" id="90262.A0A1X2IR15"/>
<dbReference type="Proteomes" id="UP000193560">
    <property type="component" value="Unassembled WGS sequence"/>
</dbReference>
<dbReference type="OrthoDB" id="2014201at2759"/>
<comment type="caution">
    <text evidence="1">The sequence shown here is derived from an EMBL/GenBank/DDBJ whole genome shotgun (WGS) entry which is preliminary data.</text>
</comment>
<reference evidence="1 2" key="1">
    <citation type="submission" date="2016-07" db="EMBL/GenBank/DDBJ databases">
        <title>Pervasive Adenine N6-methylation of Active Genes in Fungi.</title>
        <authorList>
            <consortium name="DOE Joint Genome Institute"/>
            <person name="Mondo S.J."/>
            <person name="Dannebaum R.O."/>
            <person name="Kuo R.C."/>
            <person name="Labutti K."/>
            <person name="Haridas S."/>
            <person name="Kuo A."/>
            <person name="Salamov A."/>
            <person name="Ahrendt S.R."/>
            <person name="Lipzen A."/>
            <person name="Sullivan W."/>
            <person name="Andreopoulos W.B."/>
            <person name="Clum A."/>
            <person name="Lindquist E."/>
            <person name="Daum C."/>
            <person name="Ramamoorthy G.K."/>
            <person name="Gryganskyi A."/>
            <person name="Culley D."/>
            <person name="Magnuson J.K."/>
            <person name="James T.Y."/>
            <person name="O'Malley M.A."/>
            <person name="Stajich J.E."/>
            <person name="Spatafora J.W."/>
            <person name="Visel A."/>
            <person name="Grigoriev I.V."/>
        </authorList>
    </citation>
    <scope>NUCLEOTIDE SEQUENCE [LARGE SCALE GENOMIC DNA]</scope>
    <source>
        <strain evidence="1 2">NRRL 1336</strain>
    </source>
</reference>
<dbReference type="AlphaFoldDB" id="A0A1X2IR15"/>
<protein>
    <submittedName>
        <fullName evidence="1">Nucleotide-diphospho-sugar transferase</fullName>
    </submittedName>
</protein>
<evidence type="ECO:0000313" key="2">
    <source>
        <dbReference type="Proteomes" id="UP000193560"/>
    </source>
</evidence>